<dbReference type="eggNOG" id="KOG3338">
    <property type="taxonomic scope" value="Eukaryota"/>
</dbReference>
<dbReference type="InterPro" id="IPR004323">
    <property type="entry name" value="Ion_tolerance_CutA"/>
</dbReference>
<evidence type="ECO:0000256" key="1">
    <source>
        <dbReference type="ARBA" id="ARBA00010169"/>
    </source>
</evidence>
<dbReference type="OrthoDB" id="2017693at2759"/>
<dbReference type="PROSITE" id="PS51257">
    <property type="entry name" value="PROKAR_LIPOPROTEIN"/>
    <property type="match status" value="1"/>
</dbReference>
<dbReference type="InterPro" id="IPR015867">
    <property type="entry name" value="N-reg_PII/ATP_PRibTrfase_C"/>
</dbReference>
<protein>
    <recommendedName>
        <fullName evidence="4">Protein CutA homolog</fullName>
    </recommendedName>
</protein>
<dbReference type="PANTHER" id="PTHR23419:SF8">
    <property type="entry name" value="FI09726P"/>
    <property type="match status" value="1"/>
</dbReference>
<dbReference type="Pfam" id="PF03091">
    <property type="entry name" value="CutA1"/>
    <property type="match status" value="1"/>
</dbReference>
<dbReference type="PhylomeDB" id="B3N131"/>
<dbReference type="EMBL" id="CH902650">
    <property type="protein sequence ID" value="EDV30066.1"/>
    <property type="molecule type" value="Genomic_DNA"/>
</dbReference>
<reference evidence="2 3" key="1">
    <citation type="journal article" date="2007" name="Nature">
        <title>Evolution of genes and genomes on the Drosophila phylogeny.</title>
        <authorList>
            <consortium name="Drosophila 12 Genomes Consortium"/>
            <person name="Clark A.G."/>
            <person name="Eisen M.B."/>
            <person name="Smith D.R."/>
            <person name="Bergman C.M."/>
            <person name="Oliver B."/>
            <person name="Markow T.A."/>
            <person name="Kaufman T.C."/>
            <person name="Kellis M."/>
            <person name="Gelbart W."/>
            <person name="Iyer V.N."/>
            <person name="Pollard D.A."/>
            <person name="Sackton T.B."/>
            <person name="Larracuente A.M."/>
            <person name="Singh N.D."/>
            <person name="Abad J.P."/>
            <person name="Abt D.N."/>
            <person name="Adryan B."/>
            <person name="Aguade M."/>
            <person name="Akashi H."/>
            <person name="Anderson W.W."/>
            <person name="Aquadro C.F."/>
            <person name="Ardell D.H."/>
            <person name="Arguello R."/>
            <person name="Artieri C.G."/>
            <person name="Barbash D.A."/>
            <person name="Barker D."/>
            <person name="Barsanti P."/>
            <person name="Batterham P."/>
            <person name="Batzoglou S."/>
            <person name="Begun D."/>
            <person name="Bhutkar A."/>
            <person name="Blanco E."/>
            <person name="Bosak S.A."/>
            <person name="Bradley R.K."/>
            <person name="Brand A.D."/>
            <person name="Brent M.R."/>
            <person name="Brooks A.N."/>
            <person name="Brown R.H."/>
            <person name="Butlin R.K."/>
            <person name="Caggese C."/>
            <person name="Calvi B.R."/>
            <person name="Bernardo de Carvalho A."/>
            <person name="Caspi A."/>
            <person name="Castrezana S."/>
            <person name="Celniker S.E."/>
            <person name="Chang J.L."/>
            <person name="Chapple C."/>
            <person name="Chatterji S."/>
            <person name="Chinwalla A."/>
            <person name="Civetta A."/>
            <person name="Clifton S.W."/>
            <person name="Comeron J.M."/>
            <person name="Costello J.C."/>
            <person name="Coyne J.A."/>
            <person name="Daub J."/>
            <person name="David R.G."/>
            <person name="Delcher A.L."/>
            <person name="Delehaunty K."/>
            <person name="Do C.B."/>
            <person name="Ebling H."/>
            <person name="Edwards K."/>
            <person name="Eickbush T."/>
            <person name="Evans J.D."/>
            <person name="Filipski A."/>
            <person name="Findeiss S."/>
            <person name="Freyhult E."/>
            <person name="Fulton L."/>
            <person name="Fulton R."/>
            <person name="Garcia A.C."/>
            <person name="Gardiner A."/>
            <person name="Garfield D.A."/>
            <person name="Garvin B.E."/>
            <person name="Gibson G."/>
            <person name="Gilbert D."/>
            <person name="Gnerre S."/>
            <person name="Godfrey J."/>
            <person name="Good R."/>
            <person name="Gotea V."/>
            <person name="Gravely B."/>
            <person name="Greenberg A.J."/>
            <person name="Griffiths-Jones S."/>
            <person name="Gross S."/>
            <person name="Guigo R."/>
            <person name="Gustafson E.A."/>
            <person name="Haerty W."/>
            <person name="Hahn M.W."/>
            <person name="Halligan D.L."/>
            <person name="Halpern A.L."/>
            <person name="Halter G.M."/>
            <person name="Han M.V."/>
            <person name="Heger A."/>
            <person name="Hillier L."/>
            <person name="Hinrichs A.S."/>
            <person name="Holmes I."/>
            <person name="Hoskins R.A."/>
            <person name="Hubisz M.J."/>
            <person name="Hultmark D."/>
            <person name="Huntley M.A."/>
            <person name="Jaffe D.B."/>
            <person name="Jagadeeshan S."/>
            <person name="Jeck W.R."/>
            <person name="Johnson J."/>
            <person name="Jones C.D."/>
            <person name="Jordan W.C."/>
            <person name="Karpen G.H."/>
            <person name="Kataoka E."/>
            <person name="Keightley P.D."/>
            <person name="Kheradpour P."/>
            <person name="Kirkness E.F."/>
            <person name="Koerich L.B."/>
            <person name="Kristiansen K."/>
            <person name="Kudrna D."/>
            <person name="Kulathinal R.J."/>
            <person name="Kumar S."/>
            <person name="Kwok R."/>
            <person name="Lander E."/>
            <person name="Langley C.H."/>
            <person name="Lapoint R."/>
            <person name="Lazzaro B.P."/>
            <person name="Lee S.J."/>
            <person name="Levesque L."/>
            <person name="Li R."/>
            <person name="Lin C.F."/>
            <person name="Lin M.F."/>
            <person name="Lindblad-Toh K."/>
            <person name="Llopart A."/>
            <person name="Long M."/>
            <person name="Low L."/>
            <person name="Lozovsky E."/>
            <person name="Lu J."/>
            <person name="Luo M."/>
            <person name="Machado C.A."/>
            <person name="Makalowski W."/>
            <person name="Marzo M."/>
            <person name="Matsuda M."/>
            <person name="Matzkin L."/>
            <person name="McAllister B."/>
            <person name="McBride C.S."/>
            <person name="McKernan B."/>
            <person name="McKernan K."/>
            <person name="Mendez-Lago M."/>
            <person name="Minx P."/>
            <person name="Mollenhauer M.U."/>
            <person name="Montooth K."/>
            <person name="Mount S.M."/>
            <person name="Mu X."/>
            <person name="Myers E."/>
            <person name="Negre B."/>
            <person name="Newfeld S."/>
            <person name="Nielsen R."/>
            <person name="Noor M.A."/>
            <person name="O'Grady P."/>
            <person name="Pachter L."/>
            <person name="Papaceit M."/>
            <person name="Parisi M.J."/>
            <person name="Parisi M."/>
            <person name="Parts L."/>
            <person name="Pedersen J.S."/>
            <person name="Pesole G."/>
            <person name="Phillippy A.M."/>
            <person name="Ponting C.P."/>
            <person name="Pop M."/>
            <person name="Porcelli D."/>
            <person name="Powell J.R."/>
            <person name="Prohaska S."/>
            <person name="Pruitt K."/>
            <person name="Puig M."/>
            <person name="Quesneville H."/>
            <person name="Ram K.R."/>
            <person name="Rand D."/>
            <person name="Rasmussen M.D."/>
            <person name="Reed L.K."/>
            <person name="Reenan R."/>
            <person name="Reily A."/>
            <person name="Remington K.A."/>
            <person name="Rieger T.T."/>
            <person name="Ritchie M.G."/>
            <person name="Robin C."/>
            <person name="Rogers Y.H."/>
            <person name="Rohde C."/>
            <person name="Rozas J."/>
            <person name="Rubenfield M.J."/>
            <person name="Ruiz A."/>
            <person name="Russo S."/>
            <person name="Salzberg S.L."/>
            <person name="Sanchez-Gracia A."/>
            <person name="Saranga D.J."/>
            <person name="Sato H."/>
            <person name="Schaeffer S.W."/>
            <person name="Schatz M.C."/>
            <person name="Schlenke T."/>
            <person name="Schwartz R."/>
            <person name="Segarra C."/>
            <person name="Singh R.S."/>
            <person name="Sirot L."/>
            <person name="Sirota M."/>
            <person name="Sisneros N.B."/>
            <person name="Smith C.D."/>
            <person name="Smith T.F."/>
            <person name="Spieth J."/>
            <person name="Stage D.E."/>
            <person name="Stark A."/>
            <person name="Stephan W."/>
            <person name="Strausberg R.L."/>
            <person name="Strempel S."/>
            <person name="Sturgill D."/>
            <person name="Sutton G."/>
            <person name="Sutton G.G."/>
            <person name="Tao W."/>
            <person name="Teichmann S."/>
            <person name="Tobari Y.N."/>
            <person name="Tomimura Y."/>
            <person name="Tsolas J.M."/>
            <person name="Valente V.L."/>
            <person name="Venter E."/>
            <person name="Venter J.C."/>
            <person name="Vicario S."/>
            <person name="Vieira F.G."/>
            <person name="Vilella A.J."/>
            <person name="Villasante A."/>
            <person name="Walenz B."/>
            <person name="Wang J."/>
            <person name="Wasserman M."/>
            <person name="Watts T."/>
            <person name="Wilson D."/>
            <person name="Wilson R.K."/>
            <person name="Wing R.A."/>
            <person name="Wolfner M.F."/>
            <person name="Wong A."/>
            <person name="Wong G.K."/>
            <person name="Wu C.I."/>
            <person name="Wu G."/>
            <person name="Yamamoto D."/>
            <person name="Yang H.P."/>
            <person name="Yang S.P."/>
            <person name="Yorke J.A."/>
            <person name="Yoshida K."/>
            <person name="Zdobnov E."/>
            <person name="Zhang P."/>
            <person name="Zhang Y."/>
            <person name="Zimin A.V."/>
            <person name="Baldwin J."/>
            <person name="Abdouelleil A."/>
            <person name="Abdulkadir J."/>
            <person name="Abebe A."/>
            <person name="Abera B."/>
            <person name="Abreu J."/>
            <person name="Acer S.C."/>
            <person name="Aftuck L."/>
            <person name="Alexander A."/>
            <person name="An P."/>
            <person name="Anderson E."/>
            <person name="Anderson S."/>
            <person name="Arachi H."/>
            <person name="Azer M."/>
            <person name="Bachantsang P."/>
            <person name="Barry A."/>
            <person name="Bayul T."/>
            <person name="Berlin A."/>
            <person name="Bessette D."/>
            <person name="Bloom T."/>
            <person name="Blye J."/>
            <person name="Boguslavskiy L."/>
            <person name="Bonnet C."/>
            <person name="Boukhgalter B."/>
            <person name="Bourzgui I."/>
            <person name="Brown A."/>
            <person name="Cahill P."/>
            <person name="Channer S."/>
            <person name="Cheshatsang Y."/>
            <person name="Chuda L."/>
            <person name="Citroen M."/>
            <person name="Collymore A."/>
            <person name="Cooke P."/>
            <person name="Costello M."/>
            <person name="D'Aco K."/>
            <person name="Daza R."/>
            <person name="De Haan G."/>
            <person name="DeGray S."/>
            <person name="DeMaso C."/>
            <person name="Dhargay N."/>
            <person name="Dooley K."/>
            <person name="Dooley E."/>
            <person name="Doricent M."/>
            <person name="Dorje P."/>
            <person name="Dorjee K."/>
            <person name="Dupes A."/>
            <person name="Elong R."/>
            <person name="Falk J."/>
            <person name="Farina A."/>
            <person name="Faro S."/>
            <person name="Ferguson D."/>
            <person name="Fisher S."/>
            <person name="Foley C.D."/>
            <person name="Franke A."/>
            <person name="Friedrich D."/>
            <person name="Gadbois L."/>
            <person name="Gearin G."/>
            <person name="Gearin C.R."/>
            <person name="Giannoukos G."/>
            <person name="Goode T."/>
            <person name="Graham J."/>
            <person name="Grandbois E."/>
            <person name="Grewal S."/>
            <person name="Gyaltsen K."/>
            <person name="Hafez N."/>
            <person name="Hagos B."/>
            <person name="Hall J."/>
            <person name="Henson C."/>
            <person name="Hollinger A."/>
            <person name="Honan T."/>
            <person name="Huard M.D."/>
            <person name="Hughes L."/>
            <person name="Hurhula B."/>
            <person name="Husby M.E."/>
            <person name="Kamat A."/>
            <person name="Kanga B."/>
            <person name="Kashin S."/>
            <person name="Khazanovich D."/>
            <person name="Kisner P."/>
            <person name="Lance K."/>
            <person name="Lara M."/>
            <person name="Lee W."/>
            <person name="Lennon N."/>
            <person name="Letendre F."/>
            <person name="LeVine R."/>
            <person name="Lipovsky A."/>
            <person name="Liu X."/>
            <person name="Liu J."/>
            <person name="Liu S."/>
            <person name="Lokyitsang T."/>
            <person name="Lokyitsang Y."/>
            <person name="Lubonja R."/>
            <person name="Lui A."/>
            <person name="MacDonald P."/>
            <person name="Magnisalis V."/>
            <person name="Maru K."/>
            <person name="Matthews C."/>
            <person name="McCusker W."/>
            <person name="McDonough S."/>
            <person name="Mehta T."/>
            <person name="Meldrim J."/>
            <person name="Meneus L."/>
            <person name="Mihai O."/>
            <person name="Mihalev A."/>
            <person name="Mihova T."/>
            <person name="Mittelman R."/>
            <person name="Mlenga V."/>
            <person name="Montmayeur A."/>
            <person name="Mulrain L."/>
            <person name="Navidi A."/>
            <person name="Naylor J."/>
            <person name="Negash T."/>
            <person name="Nguyen T."/>
            <person name="Nguyen N."/>
            <person name="Nicol R."/>
            <person name="Norbu C."/>
            <person name="Norbu N."/>
            <person name="Novod N."/>
            <person name="O'Neill B."/>
            <person name="Osman S."/>
            <person name="Markiewicz E."/>
            <person name="Oyono O.L."/>
            <person name="Patti C."/>
            <person name="Phunkhang P."/>
            <person name="Pierre F."/>
            <person name="Priest M."/>
            <person name="Raghuraman S."/>
            <person name="Rege F."/>
            <person name="Reyes R."/>
            <person name="Rise C."/>
            <person name="Rogov P."/>
            <person name="Ross K."/>
            <person name="Ryan E."/>
            <person name="Settipalli S."/>
            <person name="Shea T."/>
            <person name="Sherpa N."/>
            <person name="Shi L."/>
            <person name="Shih D."/>
            <person name="Sparrow T."/>
            <person name="Spaulding J."/>
            <person name="Stalker J."/>
            <person name="Stange-Thomann N."/>
            <person name="Stavropoulos S."/>
            <person name="Stone C."/>
            <person name="Strader C."/>
            <person name="Tesfaye S."/>
            <person name="Thomson T."/>
            <person name="Thoulutsang Y."/>
            <person name="Thoulutsang D."/>
            <person name="Topham K."/>
            <person name="Topping I."/>
            <person name="Tsamla T."/>
            <person name="Vassiliev H."/>
            <person name="Vo A."/>
            <person name="Wangchuk T."/>
            <person name="Wangdi T."/>
            <person name="Weiand M."/>
            <person name="Wilkinson J."/>
            <person name="Wilson A."/>
            <person name="Yadav S."/>
            <person name="Young G."/>
            <person name="Yu Q."/>
            <person name="Zembek L."/>
            <person name="Zhong D."/>
            <person name="Zimmer A."/>
            <person name="Zwirko Z."/>
            <person name="Jaffe D.B."/>
            <person name="Alvarez P."/>
            <person name="Brockman W."/>
            <person name="Butler J."/>
            <person name="Chin C."/>
            <person name="Gnerre S."/>
            <person name="Grabherr M."/>
            <person name="Kleber M."/>
            <person name="Mauceli E."/>
            <person name="MacCallum I."/>
        </authorList>
    </citation>
    <scope>NUCLEOTIDE SEQUENCE [LARGE SCALE GENOMIC DNA]</scope>
    <source>
        <strain evidence="3">Tucson 14024-0371.13</strain>
    </source>
</reference>
<dbReference type="AlphaFoldDB" id="B3N131"/>
<dbReference type="GeneID" id="6498756"/>
<name>B3N131_DROAN</name>
<comment type="similarity">
    <text evidence="1">Belongs to the CutA family.</text>
</comment>
<dbReference type="InParanoid" id="B3N131"/>
<dbReference type="GO" id="GO:0010038">
    <property type="term" value="P:response to metal ion"/>
    <property type="evidence" value="ECO:0007669"/>
    <property type="project" value="InterPro"/>
</dbReference>
<accession>B3N131</accession>
<organism evidence="2 3">
    <name type="scientific">Drosophila ananassae</name>
    <name type="common">Fruit fly</name>
    <dbReference type="NCBI Taxonomy" id="7217"/>
    <lineage>
        <taxon>Eukaryota</taxon>
        <taxon>Metazoa</taxon>
        <taxon>Ecdysozoa</taxon>
        <taxon>Arthropoda</taxon>
        <taxon>Hexapoda</taxon>
        <taxon>Insecta</taxon>
        <taxon>Pterygota</taxon>
        <taxon>Neoptera</taxon>
        <taxon>Endopterygota</taxon>
        <taxon>Diptera</taxon>
        <taxon>Brachycera</taxon>
        <taxon>Muscomorpha</taxon>
        <taxon>Ephydroidea</taxon>
        <taxon>Drosophilidae</taxon>
        <taxon>Drosophila</taxon>
        <taxon>Sophophora</taxon>
    </lineage>
</organism>
<dbReference type="KEGG" id="dan:6498756"/>
<keyword evidence="3" id="KW-1185">Reference proteome</keyword>
<dbReference type="GO" id="GO:0005507">
    <property type="term" value="F:copper ion binding"/>
    <property type="evidence" value="ECO:0007669"/>
    <property type="project" value="TreeGrafter"/>
</dbReference>
<evidence type="ECO:0008006" key="4">
    <source>
        <dbReference type="Google" id="ProtNLM"/>
    </source>
</evidence>
<dbReference type="InterPro" id="IPR011322">
    <property type="entry name" value="N-reg_PII-like_a/b"/>
</dbReference>
<sequence length="179" mass="19857">MQYRACARFLPSSWVFARNLLTVASSTAFVTSCSSFADTRPFAGISASKMSSNAKTCKSSCPGTPYQAGSSSVAYVTTPDQESAKKLARGIIERKLAACVNIVPQIESIYMWEGKVNEDSEYLLMIKTRTQQVDELSKYVRENHPYSVAEVISLPIQNGNPPYLKWIEQTVPDKPENKD</sequence>
<gene>
    <name evidence="2" type="primary">Dana\GF15955</name>
    <name evidence="2" type="synonym">dana_GLEANR_17048</name>
    <name evidence="2" type="ORF">GF15955</name>
</gene>
<dbReference type="FunCoup" id="B3N131">
    <property type="interactions" value="333"/>
</dbReference>
<dbReference type="HOGENOM" id="CLU_098807_0_1_1"/>
<dbReference type="STRING" id="7217.B3N131"/>
<dbReference type="Gene3D" id="3.30.70.120">
    <property type="match status" value="1"/>
</dbReference>
<evidence type="ECO:0000313" key="2">
    <source>
        <dbReference type="EMBL" id="EDV30066.1"/>
    </source>
</evidence>
<dbReference type="PANTHER" id="PTHR23419">
    <property type="entry name" value="DIVALENT CATION TOLERANCE CUTA-RELATED"/>
    <property type="match status" value="1"/>
</dbReference>
<dbReference type="Proteomes" id="UP000007801">
    <property type="component" value="Unassembled WGS sequence"/>
</dbReference>
<dbReference type="SUPFAM" id="SSF54913">
    <property type="entry name" value="GlnB-like"/>
    <property type="match status" value="1"/>
</dbReference>
<dbReference type="OMA" id="QAGNPPY"/>
<evidence type="ECO:0000313" key="3">
    <source>
        <dbReference type="Proteomes" id="UP000007801"/>
    </source>
</evidence>
<proteinExistence type="inferred from homology"/>